<feature type="domain" description="Glycosyltransferase subfamily 4-like N-terminal" evidence="4">
    <location>
        <begin position="18"/>
        <end position="175"/>
    </location>
</feature>
<dbReference type="Proteomes" id="UP000576480">
    <property type="component" value="Unassembled WGS sequence"/>
</dbReference>
<dbReference type="EMBL" id="BLRY01000003">
    <property type="protein sequence ID" value="GFP26687.1"/>
    <property type="molecule type" value="Genomic_DNA"/>
</dbReference>
<dbReference type="Proteomes" id="UP000591948">
    <property type="component" value="Unassembled WGS sequence"/>
</dbReference>
<dbReference type="RefSeq" id="WP_176229701.1">
    <property type="nucleotide sequence ID" value="NZ_BLRY01000003.1"/>
</dbReference>
<proteinExistence type="predicted"/>
<dbReference type="PANTHER" id="PTHR46401">
    <property type="entry name" value="GLYCOSYLTRANSFERASE WBBK-RELATED"/>
    <property type="match status" value="1"/>
</dbReference>
<protein>
    <recommendedName>
        <fullName evidence="9">Glycosyltransferase family 1 protein</fullName>
    </recommendedName>
</protein>
<gene>
    <name evidence="5" type="ORF">HKBW3S33_00102</name>
    <name evidence="6" type="ORF">HKBW3S43_00816</name>
</gene>
<evidence type="ECO:0000313" key="7">
    <source>
        <dbReference type="Proteomes" id="UP000576480"/>
    </source>
</evidence>
<dbReference type="EMBL" id="BLSB01000043">
    <property type="protein sequence ID" value="GFP35024.1"/>
    <property type="molecule type" value="Genomic_DNA"/>
</dbReference>
<dbReference type="GO" id="GO:0016757">
    <property type="term" value="F:glycosyltransferase activity"/>
    <property type="evidence" value="ECO:0007669"/>
    <property type="project" value="UniProtKB-KW"/>
</dbReference>
<sequence>MRILHLIYDDLDNPWCGGGGSQRCWEINRRLARHHQITIATGNFPGAKDEEKNGLRFIRVGSAKNYLLSRLSYTFGARYVIQKEDFDLLIDSFSAFAPTFSSFFTDKPKILNFYHLLGSHALIKYPLLGFFPFWAERYAIRSYKNIVVISKSVQELLETKFKKERVYFSPTGFDSSLLDLPVWEENYLLYLGRLDIYMKGLDLLLEAFSSLSPRYPHLKLILAGKSQKRDARALAQLALQNQISDQIEILINLDEEQKKRLLSGCLFFCMPSRFEGWGISAMEAAACGKAVVGSDIPGLREAILQEKTGILVRPSDPEALSQAMLRLLEDAEFRKELGLRAKERAREFSWDAIAREMERYYQRVLSEQ</sequence>
<dbReference type="CDD" id="cd03801">
    <property type="entry name" value="GT4_PimA-like"/>
    <property type="match status" value="1"/>
</dbReference>
<dbReference type="Gene3D" id="3.40.50.2000">
    <property type="entry name" value="Glycogen Phosphorylase B"/>
    <property type="match status" value="2"/>
</dbReference>
<evidence type="ECO:0000256" key="1">
    <source>
        <dbReference type="ARBA" id="ARBA00022676"/>
    </source>
</evidence>
<organism evidence="5 8">
    <name type="scientific">Candidatus Hakubella thermalkaliphila</name>
    <dbReference type="NCBI Taxonomy" id="2754717"/>
    <lineage>
        <taxon>Bacteria</taxon>
        <taxon>Bacillati</taxon>
        <taxon>Actinomycetota</taxon>
        <taxon>Actinomycetota incertae sedis</taxon>
        <taxon>Candidatus Hakubellales</taxon>
        <taxon>Candidatus Hakubellaceae</taxon>
        <taxon>Candidatus Hakubella</taxon>
    </lineage>
</organism>
<evidence type="ECO:0000256" key="2">
    <source>
        <dbReference type="ARBA" id="ARBA00022679"/>
    </source>
</evidence>
<keyword evidence="1" id="KW-0328">Glycosyltransferase</keyword>
<dbReference type="SUPFAM" id="SSF53756">
    <property type="entry name" value="UDP-Glycosyltransferase/glycogen phosphorylase"/>
    <property type="match status" value="1"/>
</dbReference>
<dbReference type="InterPro" id="IPR028098">
    <property type="entry name" value="Glyco_trans_4-like_N"/>
</dbReference>
<dbReference type="InterPro" id="IPR001296">
    <property type="entry name" value="Glyco_trans_1"/>
</dbReference>
<evidence type="ECO:0000259" key="3">
    <source>
        <dbReference type="Pfam" id="PF00534"/>
    </source>
</evidence>
<dbReference type="AlphaFoldDB" id="A0A6V8P2W2"/>
<name>A0A6V8P2W2_9ACTN</name>
<evidence type="ECO:0000259" key="4">
    <source>
        <dbReference type="Pfam" id="PF13439"/>
    </source>
</evidence>
<evidence type="ECO:0000313" key="8">
    <source>
        <dbReference type="Proteomes" id="UP000591948"/>
    </source>
</evidence>
<accession>A0A6V8P2W2</accession>
<dbReference type="GO" id="GO:0009103">
    <property type="term" value="P:lipopolysaccharide biosynthetic process"/>
    <property type="evidence" value="ECO:0007669"/>
    <property type="project" value="TreeGrafter"/>
</dbReference>
<comment type="caution">
    <text evidence="5">The sequence shown here is derived from an EMBL/GenBank/DDBJ whole genome shotgun (WGS) entry which is preliminary data.</text>
</comment>
<keyword evidence="2" id="KW-0808">Transferase</keyword>
<evidence type="ECO:0000313" key="5">
    <source>
        <dbReference type="EMBL" id="GFP26687.1"/>
    </source>
</evidence>
<keyword evidence="8" id="KW-1185">Reference proteome</keyword>
<feature type="domain" description="Glycosyl transferase family 1" evidence="3">
    <location>
        <begin position="184"/>
        <end position="344"/>
    </location>
</feature>
<reference evidence="7 8" key="1">
    <citation type="journal article" date="2020" name="Front. Microbiol.">
        <title>Single-cell genomics of novel Actinobacteria with the Wood-Ljungdahl pathway discovered in a serpentinizing system.</title>
        <authorList>
            <person name="Merino N."/>
            <person name="Kawai M."/>
            <person name="Boyd E.S."/>
            <person name="Colman D.R."/>
            <person name="McGlynn S.E."/>
            <person name="Nealson K.H."/>
            <person name="Kurokawa K."/>
            <person name="Hongoh Y."/>
        </authorList>
    </citation>
    <scope>NUCLEOTIDE SEQUENCE [LARGE SCALE GENOMIC DNA]</scope>
    <source>
        <strain evidence="5 8">S33</strain>
        <strain evidence="6 7">S43</strain>
    </source>
</reference>
<dbReference type="PANTHER" id="PTHR46401:SF2">
    <property type="entry name" value="GLYCOSYLTRANSFERASE WBBK-RELATED"/>
    <property type="match status" value="1"/>
</dbReference>
<dbReference type="Pfam" id="PF00534">
    <property type="entry name" value="Glycos_transf_1"/>
    <property type="match status" value="1"/>
</dbReference>
<evidence type="ECO:0000313" key="6">
    <source>
        <dbReference type="EMBL" id="GFP35024.1"/>
    </source>
</evidence>
<evidence type="ECO:0008006" key="9">
    <source>
        <dbReference type="Google" id="ProtNLM"/>
    </source>
</evidence>
<dbReference type="Pfam" id="PF13439">
    <property type="entry name" value="Glyco_transf_4"/>
    <property type="match status" value="1"/>
</dbReference>